<name>A0A1N6TAV4_9BACT</name>
<dbReference type="AlphaFoldDB" id="A0A1N6TAV4"/>
<dbReference type="EMBL" id="FTNM01000001">
    <property type="protein sequence ID" value="SIQ50490.1"/>
    <property type="molecule type" value="Genomic_DNA"/>
</dbReference>
<evidence type="ECO:0000313" key="1">
    <source>
        <dbReference type="EMBL" id="SIQ50490.1"/>
    </source>
</evidence>
<keyword evidence="2" id="KW-1185">Reference proteome</keyword>
<proteinExistence type="predicted"/>
<organism evidence="1 2">
    <name type="scientific">Pontibacter lucknowensis</name>
    <dbReference type="NCBI Taxonomy" id="1077936"/>
    <lineage>
        <taxon>Bacteria</taxon>
        <taxon>Pseudomonadati</taxon>
        <taxon>Bacteroidota</taxon>
        <taxon>Cytophagia</taxon>
        <taxon>Cytophagales</taxon>
        <taxon>Hymenobacteraceae</taxon>
        <taxon>Pontibacter</taxon>
    </lineage>
</organism>
<dbReference type="RefSeq" id="WP_143731787.1">
    <property type="nucleotide sequence ID" value="NZ_FTNM01000001.1"/>
</dbReference>
<evidence type="ECO:0000313" key="2">
    <source>
        <dbReference type="Proteomes" id="UP000185924"/>
    </source>
</evidence>
<sequence>MPSTSYFTFARRKSVPDFNLTLPSLTTRFAWRFILLRSIFANLAGYHLSNQKLSLALIR</sequence>
<dbReference type="Proteomes" id="UP000185924">
    <property type="component" value="Unassembled WGS sequence"/>
</dbReference>
<protein>
    <submittedName>
        <fullName evidence="1">Uncharacterized protein</fullName>
    </submittedName>
</protein>
<accession>A0A1N6TAV4</accession>
<reference evidence="2" key="1">
    <citation type="submission" date="2017-01" db="EMBL/GenBank/DDBJ databases">
        <authorList>
            <person name="Varghese N."/>
            <person name="Submissions S."/>
        </authorList>
    </citation>
    <scope>NUCLEOTIDE SEQUENCE [LARGE SCALE GENOMIC DNA]</scope>
    <source>
        <strain evidence="2">DM9</strain>
    </source>
</reference>
<dbReference type="STRING" id="1077936.SAMN05421545_0215"/>
<gene>
    <name evidence="1" type="ORF">SAMN05421545_0215</name>
</gene>